<feature type="compositionally biased region" description="Basic and acidic residues" evidence="1">
    <location>
        <begin position="156"/>
        <end position="173"/>
    </location>
</feature>
<dbReference type="RefSeq" id="WP_119830301.1">
    <property type="nucleotide sequence ID" value="NZ_QYUL01000001.1"/>
</dbReference>
<organism evidence="2 3">
    <name type="scientific">Azospirillum cavernae</name>
    <dbReference type="NCBI Taxonomy" id="2320860"/>
    <lineage>
        <taxon>Bacteria</taxon>
        <taxon>Pseudomonadati</taxon>
        <taxon>Pseudomonadota</taxon>
        <taxon>Alphaproteobacteria</taxon>
        <taxon>Rhodospirillales</taxon>
        <taxon>Azospirillaceae</taxon>
        <taxon>Azospirillum</taxon>
    </lineage>
</organism>
<evidence type="ECO:0008006" key="4">
    <source>
        <dbReference type="Google" id="ProtNLM"/>
    </source>
</evidence>
<dbReference type="OrthoDB" id="7306143at2"/>
<dbReference type="Proteomes" id="UP000283458">
    <property type="component" value="Unassembled WGS sequence"/>
</dbReference>
<reference evidence="2 3" key="1">
    <citation type="submission" date="2018-09" db="EMBL/GenBank/DDBJ databases">
        <authorList>
            <person name="Zhu H."/>
        </authorList>
    </citation>
    <scope>NUCLEOTIDE SEQUENCE [LARGE SCALE GENOMIC DNA]</scope>
    <source>
        <strain evidence="2 3">K2W22B-5</strain>
    </source>
</reference>
<proteinExistence type="predicted"/>
<dbReference type="AlphaFoldDB" id="A0A418W3S6"/>
<dbReference type="EMBL" id="QYUL01000001">
    <property type="protein sequence ID" value="RJF84659.1"/>
    <property type="molecule type" value="Genomic_DNA"/>
</dbReference>
<sequence length="173" mass="19500">MAAPNIPVMPHIPANRPSRSLILSGLAALALSACIAAPMPEERREERAFPSPSFRPIELETRSTRMDMPHAVRNPPDDRRERDNRPRSTERRPRVGSSSPPDSTGYPPTPHPRPLPPPALTHGATDAFKRDLLRPEVDRMRQNDALGRLDPLQQRDLTRRENELRQLGDPLAR</sequence>
<evidence type="ECO:0000313" key="3">
    <source>
        <dbReference type="Proteomes" id="UP000283458"/>
    </source>
</evidence>
<evidence type="ECO:0000256" key="1">
    <source>
        <dbReference type="SAM" id="MobiDB-lite"/>
    </source>
</evidence>
<protein>
    <recommendedName>
        <fullName evidence="4">DUF3035 domain-containing protein</fullName>
    </recommendedName>
</protein>
<feature type="region of interest" description="Disordered" evidence="1">
    <location>
        <begin position="40"/>
        <end position="173"/>
    </location>
</feature>
<name>A0A418W3S6_9PROT</name>
<feature type="compositionally biased region" description="Basic and acidic residues" evidence="1">
    <location>
        <begin position="57"/>
        <end position="93"/>
    </location>
</feature>
<gene>
    <name evidence="2" type="ORF">D3877_09160</name>
</gene>
<keyword evidence="3" id="KW-1185">Reference proteome</keyword>
<evidence type="ECO:0000313" key="2">
    <source>
        <dbReference type="EMBL" id="RJF84659.1"/>
    </source>
</evidence>
<feature type="compositionally biased region" description="Pro residues" evidence="1">
    <location>
        <begin position="107"/>
        <end position="119"/>
    </location>
</feature>
<accession>A0A418W3S6</accession>
<feature type="compositionally biased region" description="Basic and acidic residues" evidence="1">
    <location>
        <begin position="127"/>
        <end position="142"/>
    </location>
</feature>
<comment type="caution">
    <text evidence="2">The sequence shown here is derived from an EMBL/GenBank/DDBJ whole genome shotgun (WGS) entry which is preliminary data.</text>
</comment>